<dbReference type="GO" id="GO:0016301">
    <property type="term" value="F:kinase activity"/>
    <property type="evidence" value="ECO:0007669"/>
    <property type="project" value="UniProtKB-KW"/>
</dbReference>
<dbReference type="Gene3D" id="1.10.10.10">
    <property type="entry name" value="Winged helix-like DNA-binding domain superfamily/Winged helix DNA-binding domain"/>
    <property type="match status" value="1"/>
</dbReference>
<gene>
    <name evidence="2" type="ORF">SAMN05421820_111203</name>
</gene>
<dbReference type="InterPro" id="IPR000600">
    <property type="entry name" value="ROK"/>
</dbReference>
<dbReference type="InterPro" id="IPR036388">
    <property type="entry name" value="WH-like_DNA-bd_sf"/>
</dbReference>
<keyword evidence="2" id="KW-0418">Kinase</keyword>
<dbReference type="RefSeq" id="WP_245723937.1">
    <property type="nucleotide sequence ID" value="NZ_FNGY01000011.1"/>
</dbReference>
<dbReference type="InterPro" id="IPR036390">
    <property type="entry name" value="WH_DNA-bd_sf"/>
</dbReference>
<evidence type="ECO:0000313" key="3">
    <source>
        <dbReference type="Proteomes" id="UP000183200"/>
    </source>
</evidence>
<dbReference type="Pfam" id="PF00480">
    <property type="entry name" value="ROK"/>
    <property type="match status" value="1"/>
</dbReference>
<dbReference type="InterPro" id="IPR043129">
    <property type="entry name" value="ATPase_NBD"/>
</dbReference>
<accession>A0A1H0GPH0</accession>
<dbReference type="AlphaFoldDB" id="A0A1H0GPH0"/>
<reference evidence="3" key="1">
    <citation type="submission" date="2016-10" db="EMBL/GenBank/DDBJ databases">
        <authorList>
            <person name="Varghese N."/>
            <person name="Submissions S."/>
        </authorList>
    </citation>
    <scope>NUCLEOTIDE SEQUENCE [LARGE SCALE GENOMIC DNA]</scope>
    <source>
        <strain evidence="3">DSM 19110</strain>
    </source>
</reference>
<dbReference type="SUPFAM" id="SSF46785">
    <property type="entry name" value="Winged helix' DNA-binding domain"/>
    <property type="match status" value="1"/>
</dbReference>
<sequence length="403" mass="43644">MRDKPDLVTATKKKYHQLRKEVIKCLYYNNMLTFTELSKLTHKSLPLVATTVNDLVAEGYVLESGLAPSTGGRRALTFLLNKKKQRYIVAVSMDQLVTQVVIYDLLNQVQLAPEIMKLSLSEYPNATKILIQFLKNYISNSGIPIDNILGIGIGMPGFVNADFGINHTFFKVEGDGNLRNHLTKALGIPVFIDNDSSIIALAELKFGAGKGIKDVMVVNIGWGIGLGMVINGSLFRGHSGYAGEFSHIPLSESNKLCACGKRGCLEVDTSILVLVERAKAQIASGVNSSLEQLFLDERKLPGDHFLDAAKGGDPLAVSILSDAAFLIGKGLATLIHIINPKLIVLSGRAAIASKIIMAPVQQAINEFCIPRLAEYTDIQVSEISTEAGLLGAATLVMENCDFK</sequence>
<organism evidence="2 3">
    <name type="scientific">Pedobacter steynii</name>
    <dbReference type="NCBI Taxonomy" id="430522"/>
    <lineage>
        <taxon>Bacteria</taxon>
        <taxon>Pseudomonadati</taxon>
        <taxon>Bacteroidota</taxon>
        <taxon>Sphingobacteriia</taxon>
        <taxon>Sphingobacteriales</taxon>
        <taxon>Sphingobacteriaceae</taxon>
        <taxon>Pedobacter</taxon>
    </lineage>
</organism>
<keyword evidence="2" id="KW-0808">Transferase</keyword>
<proteinExistence type="inferred from homology"/>
<dbReference type="PANTHER" id="PTHR18964:SF149">
    <property type="entry name" value="BIFUNCTIONAL UDP-N-ACETYLGLUCOSAMINE 2-EPIMERASE_N-ACETYLMANNOSAMINE KINASE"/>
    <property type="match status" value="1"/>
</dbReference>
<comment type="similarity">
    <text evidence="1">Belongs to the ROK (NagC/XylR) family.</text>
</comment>
<evidence type="ECO:0000313" key="2">
    <source>
        <dbReference type="EMBL" id="SDO08621.1"/>
    </source>
</evidence>
<dbReference type="PANTHER" id="PTHR18964">
    <property type="entry name" value="ROK (REPRESSOR, ORF, KINASE) FAMILY"/>
    <property type="match status" value="1"/>
</dbReference>
<keyword evidence="3" id="KW-1185">Reference proteome</keyword>
<name>A0A1H0GPH0_9SPHI</name>
<protein>
    <submittedName>
        <fullName evidence="2">ROK family protein (Putative glucokinase)</fullName>
    </submittedName>
</protein>
<dbReference type="Gene3D" id="3.30.420.40">
    <property type="match status" value="2"/>
</dbReference>
<dbReference type="Proteomes" id="UP000183200">
    <property type="component" value="Unassembled WGS sequence"/>
</dbReference>
<evidence type="ECO:0000256" key="1">
    <source>
        <dbReference type="ARBA" id="ARBA00006479"/>
    </source>
</evidence>
<dbReference type="SUPFAM" id="SSF53067">
    <property type="entry name" value="Actin-like ATPase domain"/>
    <property type="match status" value="1"/>
</dbReference>
<dbReference type="EMBL" id="FNGY01000011">
    <property type="protein sequence ID" value="SDO08621.1"/>
    <property type="molecule type" value="Genomic_DNA"/>
</dbReference>